<feature type="compositionally biased region" description="Low complexity" evidence="1">
    <location>
        <begin position="389"/>
        <end position="408"/>
    </location>
</feature>
<feature type="compositionally biased region" description="Basic and acidic residues" evidence="1">
    <location>
        <begin position="277"/>
        <end position="291"/>
    </location>
</feature>
<dbReference type="EC" id="3.5.1.14" evidence="2"/>
<feature type="compositionally biased region" description="Low complexity" evidence="1">
    <location>
        <begin position="128"/>
        <end position="144"/>
    </location>
</feature>
<feature type="compositionally biased region" description="Basic residues" evidence="1">
    <location>
        <begin position="499"/>
        <end position="512"/>
    </location>
</feature>
<organism evidence="2">
    <name type="scientific">uncultured Gemmatimonadota bacterium</name>
    <dbReference type="NCBI Taxonomy" id="203437"/>
    <lineage>
        <taxon>Bacteria</taxon>
        <taxon>Pseudomonadati</taxon>
        <taxon>Gemmatimonadota</taxon>
        <taxon>environmental samples</taxon>
    </lineage>
</organism>
<feature type="non-terminal residue" evidence="2">
    <location>
        <position position="512"/>
    </location>
</feature>
<reference evidence="2" key="1">
    <citation type="submission" date="2020-02" db="EMBL/GenBank/DDBJ databases">
        <authorList>
            <person name="Meier V. D."/>
        </authorList>
    </citation>
    <scope>NUCLEOTIDE SEQUENCE</scope>
    <source>
        <strain evidence="2">AVDCRST_MAG89</strain>
    </source>
</reference>
<feature type="compositionally biased region" description="Low complexity" evidence="1">
    <location>
        <begin position="459"/>
        <end position="469"/>
    </location>
</feature>
<dbReference type="EMBL" id="CADCTV010000141">
    <property type="protein sequence ID" value="CAA9303508.1"/>
    <property type="molecule type" value="Genomic_DNA"/>
</dbReference>
<dbReference type="AlphaFoldDB" id="A0A6J4KE76"/>
<proteinExistence type="predicted"/>
<feature type="compositionally biased region" description="Basic residues" evidence="1">
    <location>
        <begin position="214"/>
        <end position="226"/>
    </location>
</feature>
<feature type="compositionally biased region" description="Basic and acidic residues" evidence="1">
    <location>
        <begin position="409"/>
        <end position="418"/>
    </location>
</feature>
<protein>
    <submittedName>
        <fullName evidence="2">N-acyl-L-amino acid amidohydrolase</fullName>
        <ecNumber evidence="2">3.5.1.14</ecNumber>
    </submittedName>
</protein>
<gene>
    <name evidence="2" type="ORF">AVDCRST_MAG89-641</name>
</gene>
<keyword evidence="2" id="KW-0378">Hydrolase</keyword>
<feature type="compositionally biased region" description="Low complexity" evidence="1">
    <location>
        <begin position="255"/>
        <end position="276"/>
    </location>
</feature>
<feature type="region of interest" description="Disordered" evidence="1">
    <location>
        <begin position="1"/>
        <end position="512"/>
    </location>
</feature>
<feature type="compositionally biased region" description="Basic residues" evidence="1">
    <location>
        <begin position="421"/>
        <end position="454"/>
    </location>
</feature>
<feature type="compositionally biased region" description="Basic residues" evidence="1">
    <location>
        <begin position="7"/>
        <end position="20"/>
    </location>
</feature>
<sequence>DAPRPYFPRRRSYARPRLARGRADAVGPRVDARPRARHPARVRGFPGHPQRGQRPREHPAQRRAHRGDDGAPGAASAPAGSGGLHRSAGGVRRVDGAGGDAHPGAVRALRRPAHRQQQVDGHASLASGAADGACGPGRPAGAPAGRPPADRPRVAPVRALVVRRQGRGDGHPVGGGRAAGVRGHAYLQPEGVLRRGGRGRLSASHQHPLAPRRAAGRRRVDHRRRAGAPERQQAGGVRRAGRRERGGDGVRARPRAPLRTLRQLGAQPGHAPGPAAGRHEERRRTRADPRLVRRGRAAGAGGDGGHAGPSRVRPAAADGAGNPQPRGRGAHLDGADRAAVAERQRLRERRNHRGRAQRDPHRGHGRAGPAPGSWQRPPAAGAAADGLHPRAGLPGAGPRADGGRAPVARQDRAGDRQAGRLQRRAHAHGPAHLPRRAPRRAVHHGRPGVRRAHAGRQPAAFAHQRGAAAHAHHHAAHREPRQQPARRRREPAAAEPVGRHRVHRRRHDHAPL</sequence>
<feature type="non-terminal residue" evidence="2">
    <location>
        <position position="1"/>
    </location>
</feature>
<accession>A0A6J4KE76</accession>
<feature type="compositionally biased region" description="Low complexity" evidence="1">
    <location>
        <begin position="154"/>
        <end position="163"/>
    </location>
</feature>
<name>A0A6J4KE76_9BACT</name>
<feature type="compositionally biased region" description="Basic and acidic residues" evidence="1">
    <location>
        <begin position="330"/>
        <end position="345"/>
    </location>
</feature>
<evidence type="ECO:0000313" key="2">
    <source>
        <dbReference type="EMBL" id="CAA9303508.1"/>
    </source>
</evidence>
<feature type="compositionally biased region" description="Basic residues" evidence="1">
    <location>
        <begin position="346"/>
        <end position="355"/>
    </location>
</feature>
<evidence type="ECO:0000256" key="1">
    <source>
        <dbReference type="SAM" id="MobiDB-lite"/>
    </source>
</evidence>
<feature type="compositionally biased region" description="Gly residues" evidence="1">
    <location>
        <begin position="298"/>
        <end position="307"/>
    </location>
</feature>
<dbReference type="GO" id="GO:0004046">
    <property type="term" value="F:aminoacylase activity"/>
    <property type="evidence" value="ECO:0007669"/>
    <property type="project" value="UniProtKB-EC"/>
</dbReference>